<sequence>MRRRPENQLKADIAAKGAARLLKPLLPFSFVAGLLVLPSPAFSAAPAGEYQVKAAFLYNFARFVDWPAQSHRPGVLALCIVGTDPFGGDIDVVAGKPVGSDKLSVRRVDADDVADCQIIYIAGSDTATLGKVLTGIRGRPILTVGDSRGFAESGAVFNFYPENNKIRFEVNIDAARRTGLSISSQLLRLGRITRDKGRTSG</sequence>
<gene>
    <name evidence="1" type="ORF">KK488_19160</name>
</gene>
<accession>A0A9X1IT88</accession>
<evidence type="ECO:0000313" key="2">
    <source>
        <dbReference type="Proteomes" id="UP001138757"/>
    </source>
</evidence>
<dbReference type="InterPro" id="IPR025293">
    <property type="entry name" value="YfiR/HmsC-like"/>
</dbReference>
<protein>
    <submittedName>
        <fullName evidence="1">DUF4154 domain-containing protein</fullName>
    </submittedName>
</protein>
<dbReference type="Proteomes" id="UP001138757">
    <property type="component" value="Unassembled WGS sequence"/>
</dbReference>
<dbReference type="EMBL" id="JAHGAW010000014">
    <property type="protein sequence ID" value="MBT2189072.1"/>
    <property type="molecule type" value="Genomic_DNA"/>
</dbReference>
<dbReference type="RefSeq" id="WP_214625325.1">
    <property type="nucleotide sequence ID" value="NZ_JAHGAW010000014.1"/>
</dbReference>
<dbReference type="AlphaFoldDB" id="A0A9X1IT88"/>
<name>A0A9X1IT88_9SPHN</name>
<comment type="caution">
    <text evidence="1">The sequence shown here is derived from an EMBL/GenBank/DDBJ whole genome shotgun (WGS) entry which is preliminary data.</text>
</comment>
<dbReference type="Pfam" id="PF13689">
    <property type="entry name" value="DUF4154"/>
    <property type="match status" value="1"/>
</dbReference>
<evidence type="ECO:0000313" key="1">
    <source>
        <dbReference type="EMBL" id="MBT2189072.1"/>
    </source>
</evidence>
<keyword evidence="2" id="KW-1185">Reference proteome</keyword>
<organism evidence="1 2">
    <name type="scientific">Sphingobium nicotianae</name>
    <dbReference type="NCBI Taxonomy" id="2782607"/>
    <lineage>
        <taxon>Bacteria</taxon>
        <taxon>Pseudomonadati</taxon>
        <taxon>Pseudomonadota</taxon>
        <taxon>Alphaproteobacteria</taxon>
        <taxon>Sphingomonadales</taxon>
        <taxon>Sphingomonadaceae</taxon>
        <taxon>Sphingobium</taxon>
    </lineage>
</organism>
<reference evidence="1" key="1">
    <citation type="submission" date="2021-05" db="EMBL/GenBank/DDBJ databases">
        <title>Genome of Sphingobium sp. strain.</title>
        <authorList>
            <person name="Fan R."/>
        </authorList>
    </citation>
    <scope>NUCLEOTIDE SEQUENCE</scope>
    <source>
        <strain evidence="1">H33</strain>
    </source>
</reference>
<proteinExistence type="predicted"/>